<reference evidence="2" key="2">
    <citation type="journal article" date="2018" name="Mol. Plant Microbe Interact.">
        <title>Genome sequence resources for the wheat stripe rust pathogen (Puccinia striiformis f. sp. tritici) and the barley stripe rust pathogen (Puccinia striiformis f. sp. hordei).</title>
        <authorList>
            <person name="Xia C."/>
            <person name="Wang M."/>
            <person name="Yin C."/>
            <person name="Cornejo O.E."/>
            <person name="Hulbert S.H."/>
            <person name="Chen X."/>
        </authorList>
    </citation>
    <scope>NUCLEOTIDE SEQUENCE [LARGE SCALE GENOMIC DNA]</scope>
    <source>
        <strain evidence="2">93-210</strain>
    </source>
</reference>
<proteinExistence type="predicted"/>
<reference evidence="2" key="1">
    <citation type="journal article" date="2018" name="BMC Genomics">
        <title>Genomic insights into host adaptation between the wheat stripe rust pathogen (Puccinia striiformis f. sp. tritici) and the barley stripe rust pathogen (Puccinia striiformis f. sp. hordei).</title>
        <authorList>
            <person name="Xia C."/>
            <person name="Wang M."/>
            <person name="Yin C."/>
            <person name="Cornejo O.E."/>
            <person name="Hulbert S.H."/>
            <person name="Chen X."/>
        </authorList>
    </citation>
    <scope>NUCLEOTIDE SEQUENCE [LARGE SCALE GENOMIC DNA]</scope>
    <source>
        <strain evidence="2">93-210</strain>
    </source>
</reference>
<reference evidence="1 2" key="3">
    <citation type="journal article" date="2022" name="Microbiol. Spectr.">
        <title>Folding features and dynamics of 3D genome architecture in plant fungal pathogens.</title>
        <authorList>
            <person name="Xia C."/>
        </authorList>
    </citation>
    <scope>NUCLEOTIDE SEQUENCE [LARGE SCALE GENOMIC DNA]</scope>
    <source>
        <strain evidence="1 2">93-210</strain>
    </source>
</reference>
<evidence type="ECO:0000313" key="1">
    <source>
        <dbReference type="EMBL" id="KAI7941973.1"/>
    </source>
</evidence>
<dbReference type="EMBL" id="CM045876">
    <property type="protein sequence ID" value="KAI7941973.1"/>
    <property type="molecule type" value="Genomic_DNA"/>
</dbReference>
<keyword evidence="2" id="KW-1185">Reference proteome</keyword>
<gene>
    <name evidence="1" type="ORF">MJO28_012000</name>
</gene>
<sequence>MKLNTSMQWLMFLAAHLVWLACPIQGVPTEWPISFWGCLKGGKFTSDERGGGHTSIEAHRTAATRVICSGDSCQIVRDDPPVSTPGPRHTASDNQTAWLKLKLLLFGCVPRNQMEEWRQH</sequence>
<accession>A0ACC0E1N3</accession>
<name>A0ACC0E1N3_9BASI</name>
<dbReference type="Proteomes" id="UP001060170">
    <property type="component" value="Chromosome 12"/>
</dbReference>
<evidence type="ECO:0000313" key="2">
    <source>
        <dbReference type="Proteomes" id="UP001060170"/>
    </source>
</evidence>
<comment type="caution">
    <text evidence="1">The sequence shown here is derived from an EMBL/GenBank/DDBJ whole genome shotgun (WGS) entry which is preliminary data.</text>
</comment>
<protein>
    <submittedName>
        <fullName evidence="1">Uncharacterized protein</fullName>
    </submittedName>
</protein>
<organism evidence="1 2">
    <name type="scientific">Puccinia striiformis f. sp. tritici</name>
    <dbReference type="NCBI Taxonomy" id="168172"/>
    <lineage>
        <taxon>Eukaryota</taxon>
        <taxon>Fungi</taxon>
        <taxon>Dikarya</taxon>
        <taxon>Basidiomycota</taxon>
        <taxon>Pucciniomycotina</taxon>
        <taxon>Pucciniomycetes</taxon>
        <taxon>Pucciniales</taxon>
        <taxon>Pucciniaceae</taxon>
        <taxon>Puccinia</taxon>
    </lineage>
</organism>